<sequence length="105" mass="11947">MSGIYVQLSDLIRYMLLLSQCYEYAVYANNVVSLLNGLILLCPFLIHNLPSPSFFFSFSRFSILNGLLCWLLSVLIRFTECRPGDCLPLSLLITLTPYWRGTCGI</sequence>
<gene>
    <name evidence="2" type="ORF">XELAEV_18024718mg</name>
</gene>
<evidence type="ECO:0000256" key="1">
    <source>
        <dbReference type="SAM" id="Phobius"/>
    </source>
</evidence>
<feature type="transmembrane region" description="Helical" evidence="1">
    <location>
        <begin position="58"/>
        <end position="78"/>
    </location>
</feature>
<evidence type="ECO:0000313" key="2">
    <source>
        <dbReference type="EMBL" id="OCT82205.1"/>
    </source>
</evidence>
<keyword evidence="1" id="KW-0812">Transmembrane</keyword>
<keyword evidence="1" id="KW-1133">Transmembrane helix</keyword>
<organism evidence="2 3">
    <name type="scientific">Xenopus laevis</name>
    <name type="common">African clawed frog</name>
    <dbReference type="NCBI Taxonomy" id="8355"/>
    <lineage>
        <taxon>Eukaryota</taxon>
        <taxon>Metazoa</taxon>
        <taxon>Chordata</taxon>
        <taxon>Craniata</taxon>
        <taxon>Vertebrata</taxon>
        <taxon>Euteleostomi</taxon>
        <taxon>Amphibia</taxon>
        <taxon>Batrachia</taxon>
        <taxon>Anura</taxon>
        <taxon>Pipoidea</taxon>
        <taxon>Pipidae</taxon>
        <taxon>Xenopodinae</taxon>
        <taxon>Xenopus</taxon>
        <taxon>Xenopus</taxon>
    </lineage>
</organism>
<reference evidence="3" key="1">
    <citation type="journal article" date="2016" name="Nature">
        <title>Genome evolution in the allotetraploid frog Xenopus laevis.</title>
        <authorList>
            <person name="Session A.M."/>
            <person name="Uno Y."/>
            <person name="Kwon T."/>
            <person name="Chapman J.A."/>
            <person name="Toyoda A."/>
            <person name="Takahashi S."/>
            <person name="Fukui A."/>
            <person name="Hikosaka A."/>
            <person name="Suzuki A."/>
            <person name="Kondo M."/>
            <person name="van Heeringen S.J."/>
            <person name="Quigley I."/>
            <person name="Heinz S."/>
            <person name="Ogino H."/>
            <person name="Ochi H."/>
            <person name="Hellsten U."/>
            <person name="Lyons J.B."/>
            <person name="Simakov O."/>
            <person name="Putnam N."/>
            <person name="Stites J."/>
            <person name="Kuroki Y."/>
            <person name="Tanaka T."/>
            <person name="Michiue T."/>
            <person name="Watanabe M."/>
            <person name="Bogdanovic O."/>
            <person name="Lister R."/>
            <person name="Georgiou G."/>
            <person name="Paranjpe S.S."/>
            <person name="van Kruijsbergen I."/>
            <person name="Shu S."/>
            <person name="Carlson J."/>
            <person name="Kinoshita T."/>
            <person name="Ohta Y."/>
            <person name="Mawaribuchi S."/>
            <person name="Jenkins J."/>
            <person name="Grimwood J."/>
            <person name="Schmutz J."/>
            <person name="Mitros T."/>
            <person name="Mozaffari S.V."/>
            <person name="Suzuki Y."/>
            <person name="Haramoto Y."/>
            <person name="Yamamoto T.S."/>
            <person name="Takagi C."/>
            <person name="Heald R."/>
            <person name="Miller K."/>
            <person name="Haudenschild C."/>
            <person name="Kitzman J."/>
            <person name="Nakayama T."/>
            <person name="Izutsu Y."/>
            <person name="Robert J."/>
            <person name="Fortriede J."/>
            <person name="Burns K."/>
            <person name="Lotay V."/>
            <person name="Karimi K."/>
            <person name="Yasuoka Y."/>
            <person name="Dichmann D.S."/>
            <person name="Flajnik M.F."/>
            <person name="Houston D.W."/>
            <person name="Shendure J."/>
            <person name="DuPasquier L."/>
            <person name="Vize P.D."/>
            <person name="Zorn A.M."/>
            <person name="Ito M."/>
            <person name="Marcotte E.M."/>
            <person name="Wallingford J.B."/>
            <person name="Ito Y."/>
            <person name="Asashima M."/>
            <person name="Ueno N."/>
            <person name="Matsuda Y."/>
            <person name="Veenstra G.J."/>
            <person name="Fujiyama A."/>
            <person name="Harland R.M."/>
            <person name="Taira M."/>
            <person name="Rokhsar D.S."/>
        </authorList>
    </citation>
    <scope>NUCLEOTIDE SEQUENCE [LARGE SCALE GENOMIC DNA]</scope>
    <source>
        <strain evidence="3">J</strain>
    </source>
</reference>
<dbReference type="Proteomes" id="UP000694892">
    <property type="component" value="Chromosome 4S"/>
</dbReference>
<protein>
    <submittedName>
        <fullName evidence="2">Uncharacterized protein</fullName>
    </submittedName>
</protein>
<accession>A0A974HLI4</accession>
<evidence type="ECO:0000313" key="3">
    <source>
        <dbReference type="Proteomes" id="UP000694892"/>
    </source>
</evidence>
<dbReference type="EMBL" id="CM004473">
    <property type="protein sequence ID" value="OCT82205.1"/>
    <property type="molecule type" value="Genomic_DNA"/>
</dbReference>
<dbReference type="AlphaFoldDB" id="A0A974HLI4"/>
<proteinExistence type="predicted"/>
<feature type="transmembrane region" description="Helical" evidence="1">
    <location>
        <begin position="24"/>
        <end position="46"/>
    </location>
</feature>
<name>A0A974HLI4_XENLA</name>
<keyword evidence="1" id="KW-0472">Membrane</keyword>